<evidence type="ECO:0000256" key="1">
    <source>
        <dbReference type="SAM" id="MobiDB-lite"/>
    </source>
</evidence>
<evidence type="ECO:0008006" key="4">
    <source>
        <dbReference type="Google" id="ProtNLM"/>
    </source>
</evidence>
<gene>
    <name evidence="2" type="ORF">RDWZM_009843</name>
</gene>
<dbReference type="InterPro" id="IPR024499">
    <property type="entry name" value="Mbeg1-like"/>
</dbReference>
<accession>A0A9Q0LVL7</accession>
<dbReference type="AlphaFoldDB" id="A0A9Q0LVL7"/>
<dbReference type="EMBL" id="JAPWDV010000004">
    <property type="protein sequence ID" value="KAJ6215343.1"/>
    <property type="molecule type" value="Genomic_DNA"/>
</dbReference>
<reference evidence="2" key="1">
    <citation type="submission" date="2022-12" db="EMBL/GenBank/DDBJ databases">
        <title>Genome assemblies of Blomia tropicalis.</title>
        <authorList>
            <person name="Cui Y."/>
        </authorList>
    </citation>
    <scope>NUCLEOTIDE SEQUENCE</scope>
    <source>
        <tissue evidence="2">Adult mites</tissue>
    </source>
</reference>
<proteinExistence type="predicted"/>
<dbReference type="Pfam" id="PF11187">
    <property type="entry name" value="Mbeg1-like"/>
    <property type="match status" value="1"/>
</dbReference>
<sequence>MDSNSAGATDEDELGSSSSKRIRLDSDLQSLAKYYKDKSNIKINKSNATETNEYQIFPPISSKIKVDSDLTYTSDRYAPVFNEKDKVKQRIKSFLENRSNVDQFQRETSYLFPYNMCKFSSIVYSDYKDKTKANYINLSDGWKFLTTAENTSKLNGYFGATFWNPEREQVVIAHRGTSPTNLGALWTDIQSIYRNKVASQISSAITFSHYVQRIFAEIDKEWGTHFKIFITGHSLGGWLAQICTFSVEYLTIIDDDKTYFVKSEEEGHHAHTVVFDSPGCKPMLQQLQREFDVRYDNVEKLPIDCLDITSYLSVPNRVNTCNPHVGKIYRMFTKL</sequence>
<dbReference type="SUPFAM" id="SSF53474">
    <property type="entry name" value="alpha/beta-Hydrolases"/>
    <property type="match status" value="1"/>
</dbReference>
<feature type="region of interest" description="Disordered" evidence="1">
    <location>
        <begin position="1"/>
        <end position="21"/>
    </location>
</feature>
<comment type="caution">
    <text evidence="2">The sequence shown here is derived from an EMBL/GenBank/DDBJ whole genome shotgun (WGS) entry which is preliminary data.</text>
</comment>
<dbReference type="InterPro" id="IPR029058">
    <property type="entry name" value="AB_hydrolase_fold"/>
</dbReference>
<protein>
    <recommendedName>
        <fullName evidence="4">Fungal lipase-like domain-containing protein</fullName>
    </recommendedName>
</protein>
<dbReference type="Gene3D" id="3.40.50.1820">
    <property type="entry name" value="alpha/beta hydrolase"/>
    <property type="match status" value="1"/>
</dbReference>
<keyword evidence="3" id="KW-1185">Reference proteome</keyword>
<name>A0A9Q0LVL7_BLOTA</name>
<organism evidence="2 3">
    <name type="scientific">Blomia tropicalis</name>
    <name type="common">Mite</name>
    <dbReference type="NCBI Taxonomy" id="40697"/>
    <lineage>
        <taxon>Eukaryota</taxon>
        <taxon>Metazoa</taxon>
        <taxon>Ecdysozoa</taxon>
        <taxon>Arthropoda</taxon>
        <taxon>Chelicerata</taxon>
        <taxon>Arachnida</taxon>
        <taxon>Acari</taxon>
        <taxon>Acariformes</taxon>
        <taxon>Sarcoptiformes</taxon>
        <taxon>Astigmata</taxon>
        <taxon>Glycyphagoidea</taxon>
        <taxon>Echimyopodidae</taxon>
        <taxon>Blomia</taxon>
    </lineage>
</organism>
<evidence type="ECO:0000313" key="2">
    <source>
        <dbReference type="EMBL" id="KAJ6215343.1"/>
    </source>
</evidence>
<evidence type="ECO:0000313" key="3">
    <source>
        <dbReference type="Proteomes" id="UP001142055"/>
    </source>
</evidence>
<dbReference type="Proteomes" id="UP001142055">
    <property type="component" value="Chromosome 4"/>
</dbReference>